<evidence type="ECO:0000313" key="2">
    <source>
        <dbReference type="EMBL" id="UTW10739.1"/>
    </source>
</evidence>
<feature type="chain" id="PRO_5045896932" evidence="1">
    <location>
        <begin position="29"/>
        <end position="113"/>
    </location>
</feature>
<gene>
    <name evidence="2" type="ORF">KDW95_15770</name>
</gene>
<dbReference type="Proteomes" id="UP001058461">
    <property type="component" value="Chromosome"/>
</dbReference>
<keyword evidence="3" id="KW-1185">Reference proteome</keyword>
<keyword evidence="1" id="KW-0732">Signal</keyword>
<proteinExistence type="predicted"/>
<accession>A0ABY5HFK2</accession>
<sequence length="113" mass="11996">MKTLSIQRLLAVCAVLCLILSLSLQSSARTQMDAHMLSVSTSTMVDMDTCGGCDDSDRQRVDCAGSTCFGVPATLDSTTTTLHLPRALLRAPLPCFHASLVPAPEPQPPRLPA</sequence>
<reference evidence="2" key="1">
    <citation type="submission" date="2021-04" db="EMBL/GenBank/DDBJ databases">
        <title>Oceanospirillales bacteria with DddD are important DMSP degraders in coastal seawater.</title>
        <authorList>
            <person name="Liu J."/>
        </authorList>
    </citation>
    <scope>NUCLEOTIDE SEQUENCE</scope>
    <source>
        <strain evidence="2">D13-1</strain>
    </source>
</reference>
<protein>
    <submittedName>
        <fullName evidence="2">Uncharacterized protein</fullName>
    </submittedName>
</protein>
<feature type="signal peptide" evidence="1">
    <location>
        <begin position="1"/>
        <end position="28"/>
    </location>
</feature>
<dbReference type="RefSeq" id="WP_255852792.1">
    <property type="nucleotide sequence ID" value="NZ_CP073347.1"/>
</dbReference>
<dbReference type="EMBL" id="CP073347">
    <property type="protein sequence ID" value="UTW10739.1"/>
    <property type="molecule type" value="Genomic_DNA"/>
</dbReference>
<evidence type="ECO:0000313" key="3">
    <source>
        <dbReference type="Proteomes" id="UP001058461"/>
    </source>
</evidence>
<evidence type="ECO:0000256" key="1">
    <source>
        <dbReference type="SAM" id="SignalP"/>
    </source>
</evidence>
<organism evidence="2 3">
    <name type="scientific">Marinobacterium rhizophilum</name>
    <dbReference type="NCBI Taxonomy" id="420402"/>
    <lineage>
        <taxon>Bacteria</taxon>
        <taxon>Pseudomonadati</taxon>
        <taxon>Pseudomonadota</taxon>
        <taxon>Gammaproteobacteria</taxon>
        <taxon>Oceanospirillales</taxon>
        <taxon>Oceanospirillaceae</taxon>
        <taxon>Marinobacterium</taxon>
    </lineage>
</organism>
<name>A0ABY5HFK2_9GAMM</name>